<dbReference type="EMBL" id="BMIR01000014">
    <property type="protein sequence ID" value="GGE47753.1"/>
    <property type="molecule type" value="Genomic_DNA"/>
</dbReference>
<organism evidence="2 3">
    <name type="scientific">Pullulanibacillus camelliae</name>
    <dbReference type="NCBI Taxonomy" id="1707096"/>
    <lineage>
        <taxon>Bacteria</taxon>
        <taxon>Bacillati</taxon>
        <taxon>Bacillota</taxon>
        <taxon>Bacilli</taxon>
        <taxon>Bacillales</taxon>
        <taxon>Sporolactobacillaceae</taxon>
        <taxon>Pullulanibacillus</taxon>
    </lineage>
</organism>
<keyword evidence="1" id="KW-1133">Transmembrane helix</keyword>
<accession>A0A8J3DX29</accession>
<gene>
    <name evidence="2" type="ORF">GCM10011391_28160</name>
</gene>
<proteinExistence type="predicted"/>
<dbReference type="Proteomes" id="UP000628775">
    <property type="component" value="Unassembled WGS sequence"/>
</dbReference>
<evidence type="ECO:0000256" key="1">
    <source>
        <dbReference type="SAM" id="Phobius"/>
    </source>
</evidence>
<dbReference type="AlphaFoldDB" id="A0A8J3DX29"/>
<reference evidence="2" key="2">
    <citation type="submission" date="2020-09" db="EMBL/GenBank/DDBJ databases">
        <authorList>
            <person name="Sun Q."/>
            <person name="Zhou Y."/>
        </authorList>
    </citation>
    <scope>NUCLEOTIDE SEQUENCE</scope>
    <source>
        <strain evidence="2">CGMCC 1.15371</strain>
    </source>
</reference>
<sequence length="176" mass="19391">MGSLQFIFVIGIAILVILLGGEHHIITHSNTEDIHWAIWSSLILISGPIVDQQIWQRRISTGYSISPFILSSLIFAFYMCLIGLLAYFGKMHSILIGIIVIGVAGSTLVGALSAVGSYGKTIFQSRTWMVILFLMALMALVAKTNILNLWTFYGSIRVPFAIIAAFCIIIKTLKNN</sequence>
<keyword evidence="3" id="KW-1185">Reference proteome</keyword>
<feature type="transmembrane region" description="Helical" evidence="1">
    <location>
        <begin position="152"/>
        <end position="173"/>
    </location>
</feature>
<evidence type="ECO:0000313" key="3">
    <source>
        <dbReference type="Proteomes" id="UP000628775"/>
    </source>
</evidence>
<name>A0A8J3DX29_9BACL</name>
<keyword evidence="1" id="KW-0812">Transmembrane</keyword>
<feature type="transmembrane region" description="Helical" evidence="1">
    <location>
        <begin position="94"/>
        <end position="115"/>
    </location>
</feature>
<feature type="transmembrane region" description="Helical" evidence="1">
    <location>
        <begin position="127"/>
        <end position="146"/>
    </location>
</feature>
<reference evidence="2" key="1">
    <citation type="journal article" date="2014" name="Int. J. Syst. Evol. Microbiol.">
        <title>Complete genome sequence of Corynebacterium casei LMG S-19264T (=DSM 44701T), isolated from a smear-ripened cheese.</title>
        <authorList>
            <consortium name="US DOE Joint Genome Institute (JGI-PGF)"/>
            <person name="Walter F."/>
            <person name="Albersmeier A."/>
            <person name="Kalinowski J."/>
            <person name="Ruckert C."/>
        </authorList>
    </citation>
    <scope>NUCLEOTIDE SEQUENCE</scope>
    <source>
        <strain evidence="2">CGMCC 1.15371</strain>
    </source>
</reference>
<protein>
    <submittedName>
        <fullName evidence="2">Uncharacterized protein</fullName>
    </submittedName>
</protein>
<keyword evidence="1" id="KW-0472">Membrane</keyword>
<comment type="caution">
    <text evidence="2">The sequence shown here is derived from an EMBL/GenBank/DDBJ whole genome shotgun (WGS) entry which is preliminary data.</text>
</comment>
<feature type="transmembrane region" description="Helical" evidence="1">
    <location>
        <begin position="67"/>
        <end position="88"/>
    </location>
</feature>
<evidence type="ECO:0000313" key="2">
    <source>
        <dbReference type="EMBL" id="GGE47753.1"/>
    </source>
</evidence>